<reference evidence="3" key="1">
    <citation type="journal article" date="2012" name="Proc. Natl. Acad. Sci. U.S.A.">
        <title>Genome sequence of the button mushroom Agaricus bisporus reveals mechanisms governing adaptation to a humic-rich ecological niche.</title>
        <authorList>
            <person name="Morin E."/>
            <person name="Kohler A."/>
            <person name="Baker A.R."/>
            <person name="Foulongne-Oriol M."/>
            <person name="Lombard V."/>
            <person name="Nagy L.G."/>
            <person name="Ohm R.A."/>
            <person name="Patyshakuliyeva A."/>
            <person name="Brun A."/>
            <person name="Aerts A.L."/>
            <person name="Bailey A.M."/>
            <person name="Billette C."/>
            <person name="Coutinho P.M."/>
            <person name="Deakin G."/>
            <person name="Doddapaneni H."/>
            <person name="Floudas D."/>
            <person name="Grimwood J."/>
            <person name="Hilden K."/>
            <person name="Kuees U."/>
            <person name="LaButti K.M."/>
            <person name="Lapidus A."/>
            <person name="Lindquist E.A."/>
            <person name="Lucas S.M."/>
            <person name="Murat C."/>
            <person name="Riley R.W."/>
            <person name="Salamov A.A."/>
            <person name="Schmutz J."/>
            <person name="Subramanian V."/>
            <person name="Woesten H.A.B."/>
            <person name="Xu J."/>
            <person name="Eastwood D.C."/>
            <person name="Foster G.D."/>
            <person name="Sonnenberg A.S."/>
            <person name="Cullen D."/>
            <person name="de Vries R.P."/>
            <person name="Lundell T."/>
            <person name="Hibbett D.S."/>
            <person name="Henrissat B."/>
            <person name="Burton K.S."/>
            <person name="Kerrigan R.W."/>
            <person name="Challen M.P."/>
            <person name="Grigoriev I.V."/>
            <person name="Martin F."/>
        </authorList>
    </citation>
    <scope>NUCLEOTIDE SEQUENCE [LARGE SCALE GENOMIC DNA]</scope>
    <source>
        <strain evidence="3">JB137-S8 / ATCC MYA-4627 / FGSC 10392</strain>
    </source>
</reference>
<evidence type="ECO:0000313" key="2">
    <source>
        <dbReference type="EMBL" id="EKM78933.1"/>
    </source>
</evidence>
<dbReference type="KEGG" id="abp:AGABI1DRAFT107368"/>
<proteinExistence type="predicted"/>
<protein>
    <submittedName>
        <fullName evidence="2">Uncharacterized protein</fullName>
    </submittedName>
</protein>
<gene>
    <name evidence="2" type="ORF">AGABI1DRAFT_107368</name>
</gene>
<feature type="compositionally biased region" description="Polar residues" evidence="1">
    <location>
        <begin position="39"/>
        <end position="70"/>
    </location>
</feature>
<name>K5X6T7_AGABU</name>
<evidence type="ECO:0000313" key="3">
    <source>
        <dbReference type="Proteomes" id="UP000008493"/>
    </source>
</evidence>
<dbReference type="EMBL" id="JH971391">
    <property type="protein sequence ID" value="EKM78933.1"/>
    <property type="molecule type" value="Genomic_DNA"/>
</dbReference>
<dbReference type="RefSeq" id="XP_007330700.1">
    <property type="nucleotide sequence ID" value="XM_007330638.1"/>
</dbReference>
<dbReference type="InParanoid" id="K5X6T7"/>
<dbReference type="AlphaFoldDB" id="K5X6T7"/>
<dbReference type="Proteomes" id="UP000008493">
    <property type="component" value="Unassembled WGS sequence"/>
</dbReference>
<dbReference type="OrthoDB" id="3102850at2759"/>
<feature type="region of interest" description="Disordered" evidence="1">
    <location>
        <begin position="39"/>
        <end position="72"/>
    </location>
</feature>
<organism evidence="2 3">
    <name type="scientific">Agaricus bisporus var. burnettii (strain JB137-S8 / ATCC MYA-4627 / FGSC 10392)</name>
    <name type="common">White button mushroom</name>
    <dbReference type="NCBI Taxonomy" id="597362"/>
    <lineage>
        <taxon>Eukaryota</taxon>
        <taxon>Fungi</taxon>
        <taxon>Dikarya</taxon>
        <taxon>Basidiomycota</taxon>
        <taxon>Agaricomycotina</taxon>
        <taxon>Agaricomycetes</taxon>
        <taxon>Agaricomycetidae</taxon>
        <taxon>Agaricales</taxon>
        <taxon>Agaricineae</taxon>
        <taxon>Agaricaceae</taxon>
        <taxon>Agaricus</taxon>
    </lineage>
</organism>
<dbReference type="GeneID" id="18822395"/>
<evidence type="ECO:0000256" key="1">
    <source>
        <dbReference type="SAM" id="MobiDB-lite"/>
    </source>
</evidence>
<keyword evidence="3" id="KW-1185">Reference proteome</keyword>
<sequence>MSFNNAINEHSHSHRGFNTSNQRVVEWVAQQARIFLPQTPTEMGSSRAPSTAIDSQAWRQATAPPTTSTDGGLANIRTTMGEVYPVQQSGIHGPVTEPSTRGTPGAQLMRTILPLPEVYELEENAPMSIRGNVARPIQDLESQHPIGGSRSWEYPPAPMMRTIALPPVADTPPDRERWQLNPALRYDDFTRPVVKPVLSDMLPYPGHRWAAWDQDESCAGELNIHFGYNMAPATDPPLSRMTLTRPFGGILAVEPDRGDQFVSVGAVQSTVVTWMRWEQPHVQGEGLQLSGETAARGRNGTMRTIEVWVWRGLTKARGESKVWEINL</sequence>
<dbReference type="HOGENOM" id="CLU_079385_0_0_1"/>
<accession>K5X6T7</accession>